<evidence type="ECO:0000259" key="3">
    <source>
        <dbReference type="Pfam" id="PF07687"/>
    </source>
</evidence>
<dbReference type="KEGG" id="ipo:Ilyop_0096"/>
<keyword evidence="2" id="KW-0479">Metal-binding</keyword>
<dbReference type="InterPro" id="IPR036264">
    <property type="entry name" value="Bact_exopeptidase_dim_dom"/>
</dbReference>
<dbReference type="InterPro" id="IPR017439">
    <property type="entry name" value="Amidohydrolase"/>
</dbReference>
<dbReference type="InterPro" id="IPR002933">
    <property type="entry name" value="Peptidase_M20"/>
</dbReference>
<dbReference type="InterPro" id="IPR011650">
    <property type="entry name" value="Peptidase_M20_dimer"/>
</dbReference>
<dbReference type="HOGENOM" id="CLU_023257_0_1_0"/>
<dbReference type="SUPFAM" id="SSF55031">
    <property type="entry name" value="Bacterial exopeptidase dimerisation domain"/>
    <property type="match status" value="1"/>
</dbReference>
<dbReference type="RefSeq" id="WP_013386556.1">
    <property type="nucleotide sequence ID" value="NC_014632.1"/>
</dbReference>
<dbReference type="NCBIfam" id="TIGR01891">
    <property type="entry name" value="amidohydrolases"/>
    <property type="match status" value="1"/>
</dbReference>
<dbReference type="STRING" id="572544.Ilyop_0096"/>
<feature type="domain" description="Peptidase M20 dimerisation" evidence="3">
    <location>
        <begin position="185"/>
        <end position="261"/>
    </location>
</feature>
<dbReference type="GO" id="GO:0050118">
    <property type="term" value="F:N-acetyldiaminopimelate deacetylase activity"/>
    <property type="evidence" value="ECO:0007669"/>
    <property type="project" value="UniProtKB-ARBA"/>
</dbReference>
<dbReference type="eggNOG" id="COG1473">
    <property type="taxonomic scope" value="Bacteria"/>
</dbReference>
<dbReference type="OrthoDB" id="9776731at2"/>
<feature type="binding site" evidence="2">
    <location>
        <position position="101"/>
    </location>
    <ligand>
        <name>Mn(2+)</name>
        <dbReference type="ChEBI" id="CHEBI:29035"/>
        <label>2</label>
    </ligand>
</feature>
<dbReference type="GO" id="GO:0046872">
    <property type="term" value="F:metal ion binding"/>
    <property type="evidence" value="ECO:0007669"/>
    <property type="project" value="UniProtKB-KW"/>
</dbReference>
<keyword evidence="5" id="KW-1185">Reference proteome</keyword>
<proteinExistence type="predicted"/>
<feature type="binding site" evidence="2">
    <location>
        <position position="365"/>
    </location>
    <ligand>
        <name>Mn(2+)</name>
        <dbReference type="ChEBI" id="CHEBI:29035"/>
        <label>2</label>
    </ligand>
</feature>
<gene>
    <name evidence="4" type="ordered locus">Ilyop_0096</name>
</gene>
<feature type="binding site" evidence="2">
    <location>
        <position position="103"/>
    </location>
    <ligand>
        <name>Mn(2+)</name>
        <dbReference type="ChEBI" id="CHEBI:29035"/>
        <label>2</label>
    </ligand>
</feature>
<dbReference type="AlphaFoldDB" id="E3H6K0"/>
<feature type="binding site" evidence="2">
    <location>
        <position position="137"/>
    </location>
    <ligand>
        <name>Mn(2+)</name>
        <dbReference type="ChEBI" id="CHEBI:29035"/>
        <label>2</label>
    </ligand>
</feature>
<feature type="binding site" evidence="2">
    <location>
        <position position="162"/>
    </location>
    <ligand>
        <name>Mn(2+)</name>
        <dbReference type="ChEBI" id="CHEBI:29035"/>
        <label>2</label>
    </ligand>
</feature>
<dbReference type="SUPFAM" id="SSF53187">
    <property type="entry name" value="Zn-dependent exopeptidases"/>
    <property type="match status" value="1"/>
</dbReference>
<evidence type="ECO:0000313" key="5">
    <source>
        <dbReference type="Proteomes" id="UP000006875"/>
    </source>
</evidence>
<dbReference type="PIRSF" id="PIRSF005962">
    <property type="entry name" value="Pept_M20D_amidohydro"/>
    <property type="match status" value="1"/>
</dbReference>
<dbReference type="EMBL" id="CP002281">
    <property type="protein sequence ID" value="ADO81885.1"/>
    <property type="molecule type" value="Genomic_DNA"/>
</dbReference>
<dbReference type="Proteomes" id="UP000006875">
    <property type="component" value="Chromosome"/>
</dbReference>
<organism evidence="4 5">
    <name type="scientific">Ilyobacter polytropus (strain ATCC 51220 / DSM 2926 / LMG 16218 / CuHBu1)</name>
    <dbReference type="NCBI Taxonomy" id="572544"/>
    <lineage>
        <taxon>Bacteria</taxon>
        <taxon>Fusobacteriati</taxon>
        <taxon>Fusobacteriota</taxon>
        <taxon>Fusobacteriia</taxon>
        <taxon>Fusobacteriales</taxon>
        <taxon>Fusobacteriaceae</taxon>
        <taxon>Ilyobacter</taxon>
    </lineage>
</organism>
<dbReference type="PANTHER" id="PTHR11014">
    <property type="entry name" value="PEPTIDASE M20 FAMILY MEMBER"/>
    <property type="match status" value="1"/>
</dbReference>
<protein>
    <submittedName>
        <fullName evidence="4">Amidohydrolase</fullName>
        <ecNumber evidence="4">3.5.1.14</ecNumber>
    </submittedName>
</protein>
<comment type="cofactor">
    <cofactor evidence="2">
        <name>Mn(2+)</name>
        <dbReference type="ChEBI" id="CHEBI:29035"/>
    </cofactor>
    <text evidence="2">The Mn(2+) ion enhances activity.</text>
</comment>
<dbReference type="EC" id="3.5.1.14" evidence="4"/>
<dbReference type="PANTHER" id="PTHR11014:SF63">
    <property type="entry name" value="METALLOPEPTIDASE, PUTATIVE (AFU_ORTHOLOGUE AFUA_6G09600)-RELATED"/>
    <property type="match status" value="1"/>
</dbReference>
<sequence length="393" mass="43769">MDIIREIEDLREELINLRRDFHKHPELGFQEFRTSEIITNYLKELGIEVKSGIAKTGVVGLLKGKSPGRTVLLRADMDALAIQEEVDTTYKSVHDGKMHACGHDGHIAMLLIAAKILVKYKDEINGNIKFLFQPNEEEAGARAMIDEGVLENPHVDAAFAIHLWTPIEYKNIGVTPGPVMAAHDNFKVTIKGKGGHTSSPHISIDPMIAAANVIQSVQSIQTREIDVLSPTSIIFGKINGGTASNIIPETVELEGTIRYLYEGKDNSEEKPRIRFERIVRNVCNLYRTEYELQIMPSSYAVINNDKLTNIAMDESSMIVNRNGGKIVSYICMAGEDFSEFSSEVPSTLIFVGAGNKAKEAHYPHHHPRFDIDEDALAVGVELHVRNVIAFLKR</sequence>
<keyword evidence="1 4" id="KW-0378">Hydrolase</keyword>
<dbReference type="Gene3D" id="3.30.70.360">
    <property type="match status" value="1"/>
</dbReference>
<accession>E3H6K0</accession>
<keyword evidence="2" id="KW-0464">Manganese</keyword>
<dbReference type="GO" id="GO:0019877">
    <property type="term" value="P:diaminopimelate biosynthetic process"/>
    <property type="evidence" value="ECO:0007669"/>
    <property type="project" value="UniProtKB-ARBA"/>
</dbReference>
<evidence type="ECO:0000256" key="1">
    <source>
        <dbReference type="ARBA" id="ARBA00022801"/>
    </source>
</evidence>
<evidence type="ECO:0000313" key="4">
    <source>
        <dbReference type="EMBL" id="ADO81885.1"/>
    </source>
</evidence>
<evidence type="ECO:0000256" key="2">
    <source>
        <dbReference type="PIRSR" id="PIRSR005962-1"/>
    </source>
</evidence>
<name>E3H6K0_ILYPC</name>
<dbReference type="GO" id="GO:0004046">
    <property type="term" value="F:aminoacylase activity"/>
    <property type="evidence" value="ECO:0007669"/>
    <property type="project" value="UniProtKB-EC"/>
</dbReference>
<dbReference type="FunFam" id="3.30.70.360:FF:000001">
    <property type="entry name" value="N-acetyldiaminopimelate deacetylase"/>
    <property type="match status" value="1"/>
</dbReference>
<reference evidence="4 5" key="1">
    <citation type="journal article" date="2010" name="Stand. Genomic Sci.">
        <title>Complete genome sequence of Ilyobacter polytropus type strain (CuHbu1).</title>
        <authorList>
            <person name="Sikorski J."/>
            <person name="Chertkov O."/>
            <person name="Lapidus A."/>
            <person name="Nolan M."/>
            <person name="Lucas S."/>
            <person name="Del Rio T.G."/>
            <person name="Tice H."/>
            <person name="Cheng J.F."/>
            <person name="Tapia R."/>
            <person name="Han C."/>
            <person name="Goodwin L."/>
            <person name="Pitluck S."/>
            <person name="Liolios K."/>
            <person name="Ivanova N."/>
            <person name="Mavromatis K."/>
            <person name="Mikhailova N."/>
            <person name="Pati A."/>
            <person name="Chen A."/>
            <person name="Palaniappan K."/>
            <person name="Land M."/>
            <person name="Hauser L."/>
            <person name="Chang Y.J."/>
            <person name="Jeffries C.D."/>
            <person name="Brambilla E."/>
            <person name="Yasawong M."/>
            <person name="Rohde M."/>
            <person name="Pukall R."/>
            <person name="Spring S."/>
            <person name="Goker M."/>
            <person name="Woyke T."/>
            <person name="Bristow J."/>
            <person name="Eisen J.A."/>
            <person name="Markowitz V."/>
            <person name="Hugenholtz P."/>
            <person name="Kyrpides N.C."/>
            <person name="Klenk H.P."/>
        </authorList>
    </citation>
    <scope>NUCLEOTIDE SEQUENCE [LARGE SCALE GENOMIC DNA]</scope>
    <source>
        <strain evidence="5">ATCC 51220 / DSM 2926 / LMG 16218 / CuHBu1</strain>
    </source>
</reference>
<dbReference type="Pfam" id="PF01546">
    <property type="entry name" value="Peptidase_M20"/>
    <property type="match status" value="1"/>
</dbReference>
<dbReference type="Gene3D" id="3.40.630.10">
    <property type="entry name" value="Zn peptidases"/>
    <property type="match status" value="1"/>
</dbReference>
<dbReference type="Pfam" id="PF07687">
    <property type="entry name" value="M20_dimer"/>
    <property type="match status" value="1"/>
</dbReference>